<keyword evidence="2 7" id="KW-0690">Ribosome biogenesis</keyword>
<reference evidence="10" key="3">
    <citation type="submission" date="2015-04" db="UniProtKB">
        <authorList>
            <consortium name="EnsemblPlants"/>
        </authorList>
    </citation>
    <scope>IDENTIFICATION</scope>
    <source>
        <strain evidence="10">cv. Jemalong A17</strain>
    </source>
</reference>
<feature type="compositionally biased region" description="Basic and acidic residues" evidence="8">
    <location>
        <begin position="253"/>
        <end position="272"/>
    </location>
</feature>
<keyword evidence="11" id="KW-1185">Reference proteome</keyword>
<dbReference type="KEGG" id="mtr:25493756"/>
<dbReference type="Pfam" id="PF04006">
    <property type="entry name" value="Mpp10"/>
    <property type="match status" value="1"/>
</dbReference>
<feature type="region of interest" description="Disordered" evidence="8">
    <location>
        <begin position="110"/>
        <end position="298"/>
    </location>
</feature>
<dbReference type="EMBL" id="CM001220">
    <property type="protein sequence ID" value="KEH31827.1"/>
    <property type="molecule type" value="Genomic_DNA"/>
</dbReference>
<organism evidence="9 11">
    <name type="scientific">Medicago truncatula</name>
    <name type="common">Barrel medic</name>
    <name type="synonym">Medicago tribuloides</name>
    <dbReference type="NCBI Taxonomy" id="3880"/>
    <lineage>
        <taxon>Eukaryota</taxon>
        <taxon>Viridiplantae</taxon>
        <taxon>Streptophyta</taxon>
        <taxon>Embryophyta</taxon>
        <taxon>Tracheophyta</taxon>
        <taxon>Spermatophyta</taxon>
        <taxon>Magnoliopsida</taxon>
        <taxon>eudicotyledons</taxon>
        <taxon>Gunneridae</taxon>
        <taxon>Pentapetalae</taxon>
        <taxon>rosids</taxon>
        <taxon>fabids</taxon>
        <taxon>Fabales</taxon>
        <taxon>Fabaceae</taxon>
        <taxon>Papilionoideae</taxon>
        <taxon>50 kb inversion clade</taxon>
        <taxon>NPAAA clade</taxon>
        <taxon>Hologalegina</taxon>
        <taxon>IRL clade</taxon>
        <taxon>Trifolieae</taxon>
        <taxon>Medicago</taxon>
    </lineage>
</organism>
<dbReference type="OrthoDB" id="445326at2759"/>
<evidence type="ECO:0000256" key="1">
    <source>
        <dbReference type="ARBA" id="ARBA00004604"/>
    </source>
</evidence>
<protein>
    <recommendedName>
        <fullName evidence="7">U3 small nucleolar ribonucleoprotein protein MPP10</fullName>
    </recommendedName>
</protein>
<dbReference type="Proteomes" id="UP000002051">
    <property type="component" value="Chromosome 4"/>
</dbReference>
<comment type="similarity">
    <text evidence="6 7">Belongs to the MPP10 family.</text>
</comment>
<evidence type="ECO:0000256" key="3">
    <source>
        <dbReference type="ARBA" id="ARBA00022552"/>
    </source>
</evidence>
<feature type="compositionally biased region" description="Acidic residues" evidence="8">
    <location>
        <begin position="117"/>
        <end position="137"/>
    </location>
</feature>
<feature type="compositionally biased region" description="Acidic residues" evidence="8">
    <location>
        <begin position="193"/>
        <end position="203"/>
    </location>
</feature>
<evidence type="ECO:0000256" key="4">
    <source>
        <dbReference type="ARBA" id="ARBA00023242"/>
    </source>
</evidence>
<gene>
    <name evidence="10" type="primary">25493756</name>
    <name evidence="9" type="ordered locus">MTR_4g105590</name>
</gene>
<evidence type="ECO:0000256" key="8">
    <source>
        <dbReference type="SAM" id="MobiDB-lite"/>
    </source>
</evidence>
<dbReference type="PANTHER" id="PTHR17039:SF0">
    <property type="entry name" value="U3 SMALL NUCLEOLAR RIBONUCLEOPROTEIN PROTEIN MPP10"/>
    <property type="match status" value="1"/>
</dbReference>
<comment type="subcellular location">
    <subcellularLocation>
        <location evidence="1 7">Nucleus</location>
        <location evidence="1 7">Nucleolus</location>
    </subcellularLocation>
</comment>
<dbReference type="GO" id="GO:0006364">
    <property type="term" value="P:rRNA processing"/>
    <property type="evidence" value="ECO:0007669"/>
    <property type="project" value="UniProtKB-KW"/>
</dbReference>
<feature type="compositionally biased region" description="Basic residues" evidence="8">
    <location>
        <begin position="506"/>
        <end position="517"/>
    </location>
</feature>
<dbReference type="GO" id="GO:0005732">
    <property type="term" value="C:sno(s)RNA-containing ribonucleoprotein complex"/>
    <property type="evidence" value="ECO:0007669"/>
    <property type="project" value="UniProtKB-UniRule"/>
</dbReference>
<reference evidence="9 11" key="2">
    <citation type="journal article" date="2014" name="BMC Genomics">
        <title>An improved genome release (version Mt4.0) for the model legume Medicago truncatula.</title>
        <authorList>
            <person name="Tang H."/>
            <person name="Krishnakumar V."/>
            <person name="Bidwell S."/>
            <person name="Rosen B."/>
            <person name="Chan A."/>
            <person name="Zhou S."/>
            <person name="Gentzbittel L."/>
            <person name="Childs K.L."/>
            <person name="Yandell M."/>
            <person name="Gundlach H."/>
            <person name="Mayer K.F."/>
            <person name="Schwartz D.C."/>
            <person name="Town C.D."/>
        </authorList>
    </citation>
    <scope>GENOME REANNOTATION</scope>
    <source>
        <strain evidence="9">A17</strain>
        <strain evidence="10 11">cv. Jemalong A17</strain>
    </source>
</reference>
<dbReference type="InterPro" id="IPR012173">
    <property type="entry name" value="Mpp10"/>
</dbReference>
<feature type="compositionally biased region" description="Acidic residues" evidence="8">
    <location>
        <begin position="149"/>
        <end position="174"/>
    </location>
</feature>
<keyword evidence="4 7" id="KW-0539">Nucleus</keyword>
<evidence type="ECO:0000313" key="11">
    <source>
        <dbReference type="Proteomes" id="UP000002051"/>
    </source>
</evidence>
<dbReference type="PANTHER" id="PTHR17039">
    <property type="entry name" value="U3 SMALL NUCLEOLAR RIBONUCLEOPROTEIN PROTEIN MPP10"/>
    <property type="match status" value="1"/>
</dbReference>
<keyword evidence="5 7" id="KW-0687">Ribonucleoprotein</keyword>
<feature type="compositionally biased region" description="Basic and acidic residues" evidence="8">
    <location>
        <begin position="175"/>
        <end position="192"/>
    </location>
</feature>
<evidence type="ECO:0000256" key="6">
    <source>
        <dbReference type="ARBA" id="ARBA00029455"/>
    </source>
</evidence>
<evidence type="ECO:0000256" key="2">
    <source>
        <dbReference type="ARBA" id="ARBA00022517"/>
    </source>
</evidence>
<dbReference type="PIRSF" id="PIRSF017300">
    <property type="entry name" value="snoRNP_Mpp10"/>
    <property type="match status" value="1"/>
</dbReference>
<feature type="region of interest" description="Disordered" evidence="8">
    <location>
        <begin position="498"/>
        <end position="517"/>
    </location>
</feature>
<sequence>MANTNDAGVEALRRLQQIDPPSLLAPNPSVSETARSASQYLFTTLRPFSPKSPLDELLVDGYDAEQIWHQIDLQSQPLLSTLRRRLNQFVKNPEEIAQFKVPLDVGKKLEKKKRVELEEEESDDFDEELDDDDDDFEGVEKKKAKGGSEGEDDFEEEDDEDEEGSEDEDDEEDEKEKVKGGGIEDKFLKIDELTEYLEKEEDNYEKGEERDEADEDSEEDDELEKAGEFEMDDEDDDDDDEEDEEAEDMGNVRYEDFFGGKNEKGSKRKDQLLEVSGDEDDMESTKQKRTASTYEKQREKIQSKIVLMEKANIEPKTWTMQGEVTASKRPINSAFEVDLDFEHNVRPTPVITEEVTASIEEMIQKKIVEGLFNDVQRAPKLPSKAPREVKQLDDNKSGQGLADLYEQEYVQKTDPTSAPLSFKDELKNEASTLFKKICLKLDALSHFNFAPKPVIEDMSFQTNVPALAMEEIAPVAVSDAAMLAPEEVFDGKGDVKEEAELTQAERKRRRANKKRKFKAEAVNKLEKKARLEKKADNAISCQVDG</sequence>
<evidence type="ECO:0000313" key="10">
    <source>
        <dbReference type="EnsemblPlants" id="KEH31827"/>
    </source>
</evidence>
<evidence type="ECO:0000313" key="9">
    <source>
        <dbReference type="EMBL" id="KEH31827.1"/>
    </source>
</evidence>
<accession>A0A072UQ57</accession>
<reference evidence="9 11" key="1">
    <citation type="journal article" date="2011" name="Nature">
        <title>The Medicago genome provides insight into the evolution of rhizobial symbioses.</title>
        <authorList>
            <person name="Young N.D."/>
            <person name="Debelle F."/>
            <person name="Oldroyd G.E."/>
            <person name="Geurts R."/>
            <person name="Cannon S.B."/>
            <person name="Udvardi M.K."/>
            <person name="Benedito V.A."/>
            <person name="Mayer K.F."/>
            <person name="Gouzy J."/>
            <person name="Schoof H."/>
            <person name="Van de Peer Y."/>
            <person name="Proost S."/>
            <person name="Cook D.R."/>
            <person name="Meyers B.C."/>
            <person name="Spannagl M."/>
            <person name="Cheung F."/>
            <person name="De Mita S."/>
            <person name="Krishnakumar V."/>
            <person name="Gundlach H."/>
            <person name="Zhou S."/>
            <person name="Mudge J."/>
            <person name="Bharti A.K."/>
            <person name="Murray J.D."/>
            <person name="Naoumkina M.A."/>
            <person name="Rosen B."/>
            <person name="Silverstein K.A."/>
            <person name="Tang H."/>
            <person name="Rombauts S."/>
            <person name="Zhao P.X."/>
            <person name="Zhou P."/>
            <person name="Barbe V."/>
            <person name="Bardou P."/>
            <person name="Bechner M."/>
            <person name="Bellec A."/>
            <person name="Berger A."/>
            <person name="Berges H."/>
            <person name="Bidwell S."/>
            <person name="Bisseling T."/>
            <person name="Choisne N."/>
            <person name="Couloux A."/>
            <person name="Denny R."/>
            <person name="Deshpande S."/>
            <person name="Dai X."/>
            <person name="Doyle J.J."/>
            <person name="Dudez A.M."/>
            <person name="Farmer A.D."/>
            <person name="Fouteau S."/>
            <person name="Franken C."/>
            <person name="Gibelin C."/>
            <person name="Gish J."/>
            <person name="Goldstein S."/>
            <person name="Gonzalez A.J."/>
            <person name="Green P.J."/>
            <person name="Hallab A."/>
            <person name="Hartog M."/>
            <person name="Hua A."/>
            <person name="Humphray S.J."/>
            <person name="Jeong D.H."/>
            <person name="Jing Y."/>
            <person name="Jocker A."/>
            <person name="Kenton S.M."/>
            <person name="Kim D.J."/>
            <person name="Klee K."/>
            <person name="Lai H."/>
            <person name="Lang C."/>
            <person name="Lin S."/>
            <person name="Macmil S.L."/>
            <person name="Magdelenat G."/>
            <person name="Matthews L."/>
            <person name="McCorrison J."/>
            <person name="Monaghan E.L."/>
            <person name="Mun J.H."/>
            <person name="Najar F.Z."/>
            <person name="Nicholson C."/>
            <person name="Noirot C."/>
            <person name="O'Bleness M."/>
            <person name="Paule C.R."/>
            <person name="Poulain J."/>
            <person name="Prion F."/>
            <person name="Qin B."/>
            <person name="Qu C."/>
            <person name="Retzel E.F."/>
            <person name="Riddle C."/>
            <person name="Sallet E."/>
            <person name="Samain S."/>
            <person name="Samson N."/>
            <person name="Sanders I."/>
            <person name="Saurat O."/>
            <person name="Scarpelli C."/>
            <person name="Schiex T."/>
            <person name="Segurens B."/>
            <person name="Severin A.J."/>
            <person name="Sherrier D.J."/>
            <person name="Shi R."/>
            <person name="Sims S."/>
            <person name="Singer S.R."/>
            <person name="Sinharoy S."/>
            <person name="Sterck L."/>
            <person name="Viollet A."/>
            <person name="Wang B.B."/>
            <person name="Wang K."/>
            <person name="Wang M."/>
            <person name="Wang X."/>
            <person name="Warfsmann J."/>
            <person name="Weissenbach J."/>
            <person name="White D.D."/>
            <person name="White J.D."/>
            <person name="Wiley G.B."/>
            <person name="Wincker P."/>
            <person name="Xing Y."/>
            <person name="Yang L."/>
            <person name="Yao Z."/>
            <person name="Ying F."/>
            <person name="Zhai J."/>
            <person name="Zhou L."/>
            <person name="Zuber A."/>
            <person name="Denarie J."/>
            <person name="Dixon R.A."/>
            <person name="May G.D."/>
            <person name="Schwartz D.C."/>
            <person name="Rogers J."/>
            <person name="Quetier F."/>
            <person name="Town C.D."/>
            <person name="Roe B.A."/>
        </authorList>
    </citation>
    <scope>NUCLEOTIDE SEQUENCE [LARGE SCALE GENOMIC DNA]</scope>
    <source>
        <strain evidence="9">A17</strain>
        <strain evidence="10 11">cv. Jemalong A17</strain>
    </source>
</reference>
<feature type="compositionally biased region" description="Acidic residues" evidence="8">
    <location>
        <begin position="210"/>
        <end position="248"/>
    </location>
</feature>
<proteinExistence type="inferred from homology"/>
<dbReference type="AlphaFoldDB" id="A0A072UQ57"/>
<evidence type="ECO:0000256" key="5">
    <source>
        <dbReference type="ARBA" id="ARBA00023274"/>
    </source>
</evidence>
<dbReference type="EnsemblPlants" id="KEH31827">
    <property type="protein sequence ID" value="KEH31827"/>
    <property type="gene ID" value="MTR_4g105590"/>
</dbReference>
<dbReference type="GO" id="GO:0034457">
    <property type="term" value="C:Mpp10 complex"/>
    <property type="evidence" value="ECO:0007669"/>
    <property type="project" value="UniProtKB-UniRule"/>
</dbReference>
<dbReference type="ExpressionAtlas" id="A0A072UQ57">
    <property type="expression patterns" value="differential"/>
</dbReference>
<evidence type="ECO:0000256" key="7">
    <source>
        <dbReference type="PIRNR" id="PIRNR017300"/>
    </source>
</evidence>
<name>A0A072UQ57_MEDTR</name>
<keyword evidence="3 7" id="KW-0698">rRNA processing</keyword>
<comment type="function">
    <text evidence="7">Involved in nucleolar processing of pre-18S ribosomal RNA.</text>
</comment>